<keyword evidence="3" id="KW-0472">Membrane</keyword>
<dbReference type="PANTHER" id="PTHR34963">
    <property type="match status" value="1"/>
</dbReference>
<evidence type="ECO:0000256" key="5">
    <source>
        <dbReference type="RuleBase" id="RU003509"/>
    </source>
</evidence>
<proteinExistence type="inferred from homology"/>
<reference evidence="6" key="1">
    <citation type="submission" date="2018-08" db="EMBL/GenBank/DDBJ databases">
        <title>Comparative Plastid Genomics of Synurophyceae: Evolutionary Evidence of Lateral Gene Transfer and Inverted Repeat Dynamics.</title>
        <authorList>
            <person name="Kim J.I."/>
            <person name="Shin H."/>
            <person name="Skaloud P."/>
            <person name="Jung J."/>
            <person name="Yoon H.S."/>
            <person name="Archibald J.M."/>
            <person name="Shin W."/>
        </authorList>
    </citation>
    <scope>NUCLEOTIDE SEQUENCE</scope>
    <source>
        <strain evidence="6">FBCC200023</strain>
    </source>
</reference>
<dbReference type="InterPro" id="IPR005610">
    <property type="entry name" value="PSII_Psb28_class-1"/>
</dbReference>
<keyword evidence="6" id="KW-0934">Plastid</keyword>
<dbReference type="AlphaFoldDB" id="A0A3G2QZ12"/>
<comment type="similarity">
    <text evidence="5">Belongs to the Psb28 family.</text>
</comment>
<evidence type="ECO:0000313" key="6">
    <source>
        <dbReference type="EMBL" id="AYO28370.1"/>
    </source>
</evidence>
<dbReference type="InterPro" id="IPR038676">
    <property type="entry name" value="Psb28_c1_sf"/>
</dbReference>
<gene>
    <name evidence="6" type="primary">psbW</name>
</gene>
<dbReference type="EMBL" id="MH795130">
    <property type="protein sequence ID" value="AYO28370.1"/>
    <property type="molecule type" value="Genomic_DNA"/>
</dbReference>
<dbReference type="RefSeq" id="YP_009545216.1">
    <property type="nucleotide sequence ID" value="NC_040134.1"/>
</dbReference>
<dbReference type="NCBIfam" id="TIGR03047">
    <property type="entry name" value="PS_II_psb28"/>
    <property type="match status" value="1"/>
</dbReference>
<name>A0A3G2QZ12_9STRA</name>
<evidence type="ECO:0000256" key="1">
    <source>
        <dbReference type="ARBA" id="ARBA00004170"/>
    </source>
</evidence>
<comment type="subcellular location">
    <subcellularLocation>
        <location evidence="1">Membrane</location>
        <topology evidence="1">Peripheral membrane protein</topology>
    </subcellularLocation>
</comment>
<accession>A0A3G2QZ12</accession>
<dbReference type="PANTHER" id="PTHR34963:SF2">
    <property type="entry name" value="PHOTOSYSTEM II REACTION CENTER PSB28 PROTEIN, CHLOROPLASTIC"/>
    <property type="match status" value="1"/>
</dbReference>
<evidence type="ECO:0000256" key="2">
    <source>
        <dbReference type="ARBA" id="ARBA00022531"/>
    </source>
</evidence>
<dbReference type="GeneID" id="38571686"/>
<dbReference type="Gene3D" id="2.40.30.220">
    <property type="entry name" value="Photosystem II Psb28"/>
    <property type="match status" value="1"/>
</dbReference>
<keyword evidence="2 5" id="KW-0602">Photosynthesis</keyword>
<keyword evidence="4 5" id="KW-0604">Photosystem II</keyword>
<geneLocation type="plastid" evidence="6"/>
<evidence type="ECO:0000256" key="3">
    <source>
        <dbReference type="ARBA" id="ARBA00023136"/>
    </source>
</evidence>
<dbReference type="GO" id="GO:0015979">
    <property type="term" value="P:photosynthesis"/>
    <property type="evidence" value="ECO:0007669"/>
    <property type="project" value="UniProtKB-KW"/>
</dbReference>
<evidence type="ECO:0000256" key="4">
    <source>
        <dbReference type="ARBA" id="ARBA00023276"/>
    </source>
</evidence>
<organism evidence="6">
    <name type="scientific">Synura uvella</name>
    <dbReference type="NCBI Taxonomy" id="52557"/>
    <lineage>
        <taxon>Eukaryota</taxon>
        <taxon>Sar</taxon>
        <taxon>Stramenopiles</taxon>
        <taxon>Ochrophyta</taxon>
        <taxon>Synurophyceae</taxon>
        <taxon>Synurales</taxon>
        <taxon>Mallomonadaceae</taxon>
        <taxon>Synura</taxon>
    </lineage>
</organism>
<dbReference type="Pfam" id="PF03912">
    <property type="entry name" value="Psb28"/>
    <property type="match status" value="1"/>
</dbReference>
<protein>
    <recommendedName>
        <fullName evidence="5">Photosystem II reaction center Psb28 protein</fullName>
    </recommendedName>
</protein>
<sequence length="116" mass="13385">MVVEIQFIEGVKELSLPRIKLTKSKNGETGTATFIFINPKLLFKNKLETITGMSLLSNNKKIITTDINIIFHNGRPFLIKAILVFKNSKEWFDFLYFMSYYSKETGLSFSEKNSSF</sequence>
<dbReference type="GO" id="GO:0009523">
    <property type="term" value="C:photosystem II"/>
    <property type="evidence" value="ECO:0007669"/>
    <property type="project" value="UniProtKB-KW"/>
</dbReference>